<feature type="region of interest" description="Disordered" evidence="1">
    <location>
        <begin position="486"/>
        <end position="530"/>
    </location>
</feature>
<dbReference type="Proteomes" id="UP000037136">
    <property type="component" value="Unassembled WGS sequence"/>
</dbReference>
<dbReference type="OrthoDB" id="534815at2759"/>
<organism evidence="3 4">
    <name type="scientific">Ophiocordyceps unilateralis</name>
    <name type="common">Zombie-ant fungus</name>
    <name type="synonym">Torrubia unilateralis</name>
    <dbReference type="NCBI Taxonomy" id="268505"/>
    <lineage>
        <taxon>Eukaryota</taxon>
        <taxon>Fungi</taxon>
        <taxon>Dikarya</taxon>
        <taxon>Ascomycota</taxon>
        <taxon>Pezizomycotina</taxon>
        <taxon>Sordariomycetes</taxon>
        <taxon>Hypocreomycetidae</taxon>
        <taxon>Hypocreales</taxon>
        <taxon>Ophiocordycipitaceae</taxon>
        <taxon>Ophiocordyceps</taxon>
    </lineage>
</organism>
<gene>
    <name evidence="3" type="ORF">XA68_14869</name>
</gene>
<feature type="region of interest" description="Disordered" evidence="1">
    <location>
        <begin position="418"/>
        <end position="473"/>
    </location>
</feature>
<dbReference type="GO" id="GO:0007094">
    <property type="term" value="P:mitotic spindle assembly checkpoint signaling"/>
    <property type="evidence" value="ECO:0007669"/>
    <property type="project" value="TreeGrafter"/>
</dbReference>
<feature type="compositionally biased region" description="Basic and acidic residues" evidence="1">
    <location>
        <begin position="518"/>
        <end position="530"/>
    </location>
</feature>
<protein>
    <recommendedName>
        <fullName evidence="2">ZW10 C-terminal helical domain-containing protein</fullName>
    </recommendedName>
</protein>
<comment type="caution">
    <text evidence="3">The sequence shown here is derived from an EMBL/GenBank/DDBJ whole genome shotgun (WGS) entry which is preliminary data.</text>
</comment>
<sequence>MAPASDSQRLSDAVVSFCLQGCFPDDISDLRPVSDTDVQPTIEALASSKDQLEAEIQTINRETQDDVSSWISNTKKLQDDIIKSKSIANDILWQAEEPQASGQAVQDAEAKADFLCREVQYIQQLHGVLASLCRISRLLNDVEKAKDEGRALESLRFLEQACEALENVGVSSSSRVMKLLSLRSSELQSGIHGVFDRQWKSLICFDVETGKFAVYNTVESDTISLEDAAVGFKAFKERDERMEQLWRNLDAAIMSPRMDQSTSSLPAIETGADELRLGHQAPDSVDALVSDMQKVFTFLANKLPSDLLRSLSGIMMAEFVSKIIQQWLNPAVPSSLAGLSDFEDMVRLVDGFCKFLTGMGYTGFEELSDWATTAPTIWLDKCRETALNAVRTKLTQGIGASKMVEKVERQMVSLTEGKELATSGAGAAADKNDWGEDWDNAWDEDADEGPGAQKSSPQPADATSGSKVEDDGADAWGWDEELTAETPAVDIEATPQADDDSAEAWGWGDEDAGVKPTAAEERVEAASAPGRERKTRELVLRETYHISSMPEPVLELISAILEDGATVTKQGGEHELVASTAPGLFSLPMLVLALFRAIAPHYYSLDAGGNMFLYNDAMYMAEQLSALSAAWKQREDLTLRARSMLRLEGEIKTLHSFANRSYANEMNLQKTVLQDLLGGTQSLMQQDEMETAVASGTARIRTLASMWEPILARSVWSQAMGSLVDALARRLLVDVLDMTSIGQEEAYRIAKLISSATELDDLFLPSKLGPVEASVDEVPTTAQYAPHWLRLQYLGEVLQSNLNEMRYLWCESELSLHFTMDEVIDLIQASFEDNARTRETIREIRARPQPVAG</sequence>
<reference evidence="3 4" key="2">
    <citation type="journal article" date="2017" name="Sci. Rep.">
        <title>Ant-infecting Ophiocordyceps genomes reveal a high diversity of potential behavioral manipulation genes and a possible major role for enterotoxins.</title>
        <authorList>
            <person name="de Bekker C."/>
            <person name="Ohm R.A."/>
            <person name="Evans H.C."/>
            <person name="Brachmann A."/>
            <person name="Hughes D.P."/>
        </authorList>
    </citation>
    <scope>NUCLEOTIDE SEQUENCE [LARGE SCALE GENOMIC DNA]</scope>
    <source>
        <strain evidence="3 4">SC16a</strain>
    </source>
</reference>
<dbReference type="PANTHER" id="PTHR12205">
    <property type="entry name" value="CENTROMERE/KINETOCHORE PROTEIN ZW10"/>
    <property type="match status" value="1"/>
</dbReference>
<evidence type="ECO:0000256" key="1">
    <source>
        <dbReference type="SAM" id="MobiDB-lite"/>
    </source>
</evidence>
<dbReference type="STRING" id="268505.A0A2A9P9J6"/>
<dbReference type="EMBL" id="LAZP02000393">
    <property type="protein sequence ID" value="PFH57563.1"/>
    <property type="molecule type" value="Genomic_DNA"/>
</dbReference>
<feature type="compositionally biased region" description="Polar residues" evidence="1">
    <location>
        <begin position="453"/>
        <end position="466"/>
    </location>
</feature>
<evidence type="ECO:0000313" key="3">
    <source>
        <dbReference type="EMBL" id="PFH57563.1"/>
    </source>
</evidence>
<name>A0A2A9P9J6_OPHUN</name>
<accession>A0A2A9P9J6</accession>
<dbReference type="AlphaFoldDB" id="A0A2A9P9J6"/>
<proteinExistence type="predicted"/>
<keyword evidence="4" id="KW-1185">Reference proteome</keyword>
<dbReference type="PANTHER" id="PTHR12205:SF0">
    <property type="entry name" value="CENTROMERE_KINETOCHORE PROTEIN ZW10 HOMOLOG"/>
    <property type="match status" value="1"/>
</dbReference>
<evidence type="ECO:0000313" key="4">
    <source>
        <dbReference type="Proteomes" id="UP000037136"/>
    </source>
</evidence>
<feature type="compositionally biased region" description="Acidic residues" evidence="1">
    <location>
        <begin position="435"/>
        <end position="448"/>
    </location>
</feature>
<dbReference type="GO" id="GO:1990423">
    <property type="term" value="C:RZZ complex"/>
    <property type="evidence" value="ECO:0007669"/>
    <property type="project" value="TreeGrafter"/>
</dbReference>
<feature type="domain" description="ZW10 C-terminal helical" evidence="2">
    <location>
        <begin position="697"/>
        <end position="843"/>
    </location>
</feature>
<dbReference type="InterPro" id="IPR055148">
    <property type="entry name" value="ZW10_C_2"/>
</dbReference>
<dbReference type="InterPro" id="IPR046362">
    <property type="entry name" value="Zw10/DSL1_C_sf"/>
</dbReference>
<dbReference type="GO" id="GO:0005737">
    <property type="term" value="C:cytoplasm"/>
    <property type="evidence" value="ECO:0007669"/>
    <property type="project" value="GOC"/>
</dbReference>
<dbReference type="GO" id="GO:0006888">
    <property type="term" value="P:endoplasmic reticulum to Golgi vesicle-mediated transport"/>
    <property type="evidence" value="ECO:0007669"/>
    <property type="project" value="TreeGrafter"/>
</dbReference>
<reference evidence="3 4" key="1">
    <citation type="journal article" date="2015" name="BMC Genomics">
        <title>Gene expression during zombie ant biting behavior reflects the complexity underlying fungal parasitic behavioral manipulation.</title>
        <authorList>
            <person name="de Bekker C."/>
            <person name="Ohm R.A."/>
            <person name="Loreto R.G."/>
            <person name="Sebastian A."/>
            <person name="Albert I."/>
            <person name="Merrow M."/>
            <person name="Brachmann A."/>
            <person name="Hughes D.P."/>
        </authorList>
    </citation>
    <scope>NUCLEOTIDE SEQUENCE [LARGE SCALE GENOMIC DNA]</scope>
    <source>
        <strain evidence="3 4">SC16a</strain>
    </source>
</reference>
<dbReference type="Pfam" id="PF22766">
    <property type="entry name" value="ZW10_C2"/>
    <property type="match status" value="1"/>
</dbReference>
<dbReference type="Gene3D" id="1.10.357.150">
    <property type="match status" value="1"/>
</dbReference>
<evidence type="ECO:0000259" key="2">
    <source>
        <dbReference type="Pfam" id="PF22766"/>
    </source>
</evidence>